<dbReference type="RefSeq" id="WP_345332383.1">
    <property type="nucleotide sequence ID" value="NZ_BAABJZ010000003.1"/>
</dbReference>
<evidence type="ECO:0000313" key="2">
    <source>
        <dbReference type="Proteomes" id="UP001499988"/>
    </source>
</evidence>
<comment type="caution">
    <text evidence="1">The sequence shown here is derived from an EMBL/GenBank/DDBJ whole genome shotgun (WGS) entry which is preliminary data.</text>
</comment>
<reference evidence="2" key="1">
    <citation type="journal article" date="2019" name="Int. J. Syst. Evol. Microbiol.">
        <title>The Global Catalogue of Microorganisms (GCM) 10K type strain sequencing project: providing services to taxonomists for standard genome sequencing and annotation.</title>
        <authorList>
            <consortium name="The Broad Institute Genomics Platform"/>
            <consortium name="The Broad Institute Genome Sequencing Center for Infectious Disease"/>
            <person name="Wu L."/>
            <person name="Ma J."/>
        </authorList>
    </citation>
    <scope>NUCLEOTIDE SEQUENCE [LARGE SCALE GENOMIC DNA]</scope>
    <source>
        <strain evidence="2">JCM 18401</strain>
    </source>
</reference>
<sequence>MTYKHSLIATSIASALLLSGCGSSDNKDDNPDVPPATSAFSGVVNKGILANAPITICAATSTDCSDDDAFRIETRTDEQGRYELKEAIAGTPLLVIARADAHTLMTCDIAQCAEGINFGDQFNPDAGFELKAVTPGISAHAEGAVVNVTSLTELAANQAISESGNSGIFANTIRRSNDIIRQTFNLGDNHINEIGAVDLTDPEQMAGASSEDQLAAVYSASVMQAQQDNPELELDELLSTTDGQTYTVDTDALEEIFNSARDVVEEVDEHHDDIEMGDIVDEIEDAEDNLGDLEDGIAPDPDLPEEDLDEVKAARAFVSDVRGVVKSVADGGDLNNALRYFAEQFEELGEFVGDDMGEIIYKVELGAMAIADAYLDGSHNNVEISGNTYTVVGIDSLEMVVAIDKDDIDESEACDDNVCTGEASADIDMSIQALNITENKTALSAQGRVLLDNVQIEYVDGYEDLDGGYIAISSEVLTADQLSFQLAEVELTHTDVSFTGNIGIDGSGVIVAFEDDYGYNWSGDNQGGYDFYNTEISLRGLSLGFDGELAKGNEFANIGLGIDIDNPDGFVYFEQVCHIWGDLIVDTDCEPSRTEESEEKYVRAGINAFTAVDVAHANNDNIPASIDLTVKRDAFSQIDGHVKVVHQDTTTNIRGAAGIYDRDGEIEPITATNVDGTVVMALEENDEGRITGTITVEGVHAADVDEDPSGLITIRYTDGSFESIL</sequence>
<proteinExistence type="predicted"/>
<accession>A0ABP9EAM7</accession>
<protein>
    <recommendedName>
        <fullName evidence="3">Carboxypeptidase regulatory-like domain-containing protein</fullName>
    </recommendedName>
</protein>
<evidence type="ECO:0008006" key="3">
    <source>
        <dbReference type="Google" id="ProtNLM"/>
    </source>
</evidence>
<dbReference type="PROSITE" id="PS51257">
    <property type="entry name" value="PROKAR_LIPOPROTEIN"/>
    <property type="match status" value="1"/>
</dbReference>
<gene>
    <name evidence="1" type="ORF">GCM10023333_01990</name>
</gene>
<dbReference type="EMBL" id="BAABJZ010000003">
    <property type="protein sequence ID" value="GAA4872767.1"/>
    <property type="molecule type" value="Genomic_DNA"/>
</dbReference>
<organism evidence="1 2">
    <name type="scientific">Ferrimonas pelagia</name>
    <dbReference type="NCBI Taxonomy" id="1177826"/>
    <lineage>
        <taxon>Bacteria</taxon>
        <taxon>Pseudomonadati</taxon>
        <taxon>Pseudomonadota</taxon>
        <taxon>Gammaproteobacteria</taxon>
        <taxon>Alteromonadales</taxon>
        <taxon>Ferrimonadaceae</taxon>
        <taxon>Ferrimonas</taxon>
    </lineage>
</organism>
<name>A0ABP9EAM7_9GAMM</name>
<evidence type="ECO:0000313" key="1">
    <source>
        <dbReference type="EMBL" id="GAA4872767.1"/>
    </source>
</evidence>
<dbReference type="Proteomes" id="UP001499988">
    <property type="component" value="Unassembled WGS sequence"/>
</dbReference>
<keyword evidence="2" id="KW-1185">Reference proteome</keyword>